<keyword evidence="1" id="KW-0812">Transmembrane</keyword>
<name>R9L1H8_9ACTN</name>
<dbReference type="STRING" id="1235794.C811_00556"/>
<dbReference type="Proteomes" id="UP000014204">
    <property type="component" value="Unassembled WGS sequence"/>
</dbReference>
<proteinExistence type="predicted"/>
<keyword evidence="3" id="KW-1185">Reference proteome</keyword>
<keyword evidence="1" id="KW-1133">Transmembrane helix</keyword>
<evidence type="ECO:0000313" key="2">
    <source>
        <dbReference type="EMBL" id="EOS52520.1"/>
    </source>
</evidence>
<evidence type="ECO:0000256" key="1">
    <source>
        <dbReference type="SAM" id="Phobius"/>
    </source>
</evidence>
<protein>
    <submittedName>
        <fullName evidence="2">Uncharacterized protein</fullName>
    </submittedName>
</protein>
<dbReference type="GeneID" id="82190171"/>
<reference evidence="2 3" key="1">
    <citation type="submission" date="2013-04" db="EMBL/GenBank/DDBJ databases">
        <title>The Genome Sequence of Enterorhabdus caecimuris B7.</title>
        <authorList>
            <consortium name="The Broad Institute Genomics Platform"/>
            <consortium name="The Broad Institute Genome Sequencing Center for Infectious Disease"/>
            <person name="Earl A."/>
            <person name="Xavier R."/>
            <person name="Elson C."/>
            <person name="Duck W."/>
            <person name="Walker B."/>
            <person name="Young S."/>
            <person name="Zeng Q."/>
            <person name="Gargeya S."/>
            <person name="Fitzgerald M."/>
            <person name="Haas B."/>
            <person name="Abouelleil A."/>
            <person name="Allen A.W."/>
            <person name="Alvarado L."/>
            <person name="Arachchi H.M."/>
            <person name="Berlin A.M."/>
            <person name="Chapman S.B."/>
            <person name="Gainer-Dewar J."/>
            <person name="Goldberg J."/>
            <person name="Griggs A."/>
            <person name="Gujja S."/>
            <person name="Hansen M."/>
            <person name="Howarth C."/>
            <person name="Imamovic A."/>
            <person name="Ireland A."/>
            <person name="Larimer J."/>
            <person name="McCowan C."/>
            <person name="Murphy C."/>
            <person name="Pearson M."/>
            <person name="Poon T.W."/>
            <person name="Priest M."/>
            <person name="Roberts A."/>
            <person name="Saif S."/>
            <person name="Shea T."/>
            <person name="Sisk P."/>
            <person name="Sykes S."/>
            <person name="Wortman J."/>
            <person name="Nusbaum C."/>
            <person name="Birren B."/>
        </authorList>
    </citation>
    <scope>NUCLEOTIDE SEQUENCE [LARGE SCALE GENOMIC DNA]</scope>
    <source>
        <strain evidence="2 3">B7</strain>
    </source>
</reference>
<keyword evidence="1" id="KW-0472">Membrane</keyword>
<gene>
    <name evidence="2" type="ORF">C811_00556</name>
</gene>
<dbReference type="EMBL" id="ASSY01000005">
    <property type="protein sequence ID" value="EOS52520.1"/>
    <property type="molecule type" value="Genomic_DNA"/>
</dbReference>
<dbReference type="HOGENOM" id="CLU_2953159_0_0_11"/>
<dbReference type="RefSeq" id="WP_016308784.1">
    <property type="nucleotide sequence ID" value="NZ_KE159646.1"/>
</dbReference>
<evidence type="ECO:0000313" key="3">
    <source>
        <dbReference type="Proteomes" id="UP000014204"/>
    </source>
</evidence>
<organism evidence="2 3">
    <name type="scientific">Adlercreutzia caecimuris B7</name>
    <dbReference type="NCBI Taxonomy" id="1235794"/>
    <lineage>
        <taxon>Bacteria</taxon>
        <taxon>Bacillati</taxon>
        <taxon>Actinomycetota</taxon>
        <taxon>Coriobacteriia</taxon>
        <taxon>Eggerthellales</taxon>
        <taxon>Eggerthellaceae</taxon>
        <taxon>Adlercreutzia</taxon>
    </lineage>
</organism>
<dbReference type="AlphaFoldDB" id="R9L1H8"/>
<sequence length="59" mass="6560">MSLINFKGPKRREGQPLVEWLKETRLSTEEAYKAVAVLFVLTIFATALAKVLITALLAV</sequence>
<accession>R9L1H8</accession>
<comment type="caution">
    <text evidence="2">The sequence shown here is derived from an EMBL/GenBank/DDBJ whole genome shotgun (WGS) entry which is preliminary data.</text>
</comment>
<feature type="transmembrane region" description="Helical" evidence="1">
    <location>
        <begin position="34"/>
        <end position="58"/>
    </location>
</feature>